<gene>
    <name evidence="1" type="ORF">A3A87_03145</name>
</gene>
<reference evidence="1 2" key="1">
    <citation type="journal article" date="2016" name="Nat. Commun.">
        <title>Thousands of microbial genomes shed light on interconnected biogeochemical processes in an aquifer system.</title>
        <authorList>
            <person name="Anantharaman K."/>
            <person name="Brown C.T."/>
            <person name="Hug L.A."/>
            <person name="Sharon I."/>
            <person name="Castelle C.J."/>
            <person name="Probst A.J."/>
            <person name="Thomas B.C."/>
            <person name="Singh A."/>
            <person name="Wilkins M.J."/>
            <person name="Karaoz U."/>
            <person name="Brodie E.L."/>
            <person name="Williams K.H."/>
            <person name="Hubbard S.S."/>
            <person name="Banfield J.F."/>
        </authorList>
    </citation>
    <scope>NUCLEOTIDE SEQUENCE [LARGE SCALE GENOMIC DNA]</scope>
</reference>
<dbReference type="STRING" id="1817768.A3A87_03145"/>
<accession>A0A1F6U186</accession>
<evidence type="ECO:0008006" key="3">
    <source>
        <dbReference type="Google" id="ProtNLM"/>
    </source>
</evidence>
<proteinExistence type="predicted"/>
<evidence type="ECO:0000313" key="2">
    <source>
        <dbReference type="Proteomes" id="UP000179037"/>
    </source>
</evidence>
<dbReference type="AlphaFoldDB" id="A0A1F6U186"/>
<sequence length="62" mass="7173">MNTAKKEVESLLKKLPDDCSLEDIQYHLYVIEKIQRGIEVAEKKGVVSQEEAEKRLGKWVTK</sequence>
<comment type="caution">
    <text evidence="1">The sequence shown here is derived from an EMBL/GenBank/DDBJ whole genome shotgun (WGS) entry which is preliminary data.</text>
</comment>
<protein>
    <recommendedName>
        <fullName evidence="3">Threonyl-tRNA synthetase</fullName>
    </recommendedName>
</protein>
<name>A0A1F6U186_9PROT</name>
<dbReference type="Proteomes" id="UP000179037">
    <property type="component" value="Unassembled WGS sequence"/>
</dbReference>
<dbReference type="EMBL" id="MFTC01000050">
    <property type="protein sequence ID" value="OGI51133.1"/>
    <property type="molecule type" value="Genomic_DNA"/>
</dbReference>
<evidence type="ECO:0000313" key="1">
    <source>
        <dbReference type="EMBL" id="OGI51133.1"/>
    </source>
</evidence>
<organism evidence="1 2">
    <name type="scientific">Candidatus Muproteobacteria bacterium RIFCSPLOWO2_01_FULL_60_18</name>
    <dbReference type="NCBI Taxonomy" id="1817768"/>
    <lineage>
        <taxon>Bacteria</taxon>
        <taxon>Pseudomonadati</taxon>
        <taxon>Pseudomonadota</taxon>
        <taxon>Candidatus Muproteobacteria</taxon>
    </lineage>
</organism>